<feature type="domain" description="BstA-like C-terminal" evidence="1">
    <location>
        <begin position="2"/>
        <end position="92"/>
    </location>
</feature>
<name>A0A345WC29_ACIPI</name>
<dbReference type="Proteomes" id="UP000660083">
    <property type="component" value="Unassembled WGS sequence"/>
</dbReference>
<protein>
    <recommendedName>
        <fullName evidence="1">BstA-like C-terminal domain-containing protein</fullName>
    </recommendedName>
</protein>
<reference evidence="2" key="1">
    <citation type="submission" date="2020-12" db="EMBL/GenBank/DDBJ databases">
        <authorList>
            <person name="Chopjitt P."/>
        </authorList>
    </citation>
    <scope>NUCLEOTIDE SEQUENCE</scope>
    <source>
        <strain evidence="2">AP1</strain>
    </source>
</reference>
<sequence>MIRGGCKIDDTTVPDISVGQIWSRYWTQNKLDESFGERCKFPHVYPDTFRQSSGGEYEAWIYPADALGVFRKWLYEVYLMEKFPKYLNTKVTSGAIVAPDASKLLDVLQKPVLNSQTNPDL</sequence>
<proteinExistence type="predicted"/>
<dbReference type="InterPro" id="IPR058744">
    <property type="entry name" value="BstA-like_C"/>
</dbReference>
<dbReference type="Pfam" id="PF26567">
    <property type="entry name" value="BstA_C"/>
    <property type="match status" value="1"/>
</dbReference>
<evidence type="ECO:0000313" key="3">
    <source>
        <dbReference type="Proteomes" id="UP000660083"/>
    </source>
</evidence>
<organism evidence="2 3">
    <name type="scientific">Acinetobacter pittii</name>
    <name type="common">Acinetobacter genomosp. 3</name>
    <dbReference type="NCBI Taxonomy" id="48296"/>
    <lineage>
        <taxon>Bacteria</taxon>
        <taxon>Pseudomonadati</taxon>
        <taxon>Pseudomonadota</taxon>
        <taxon>Gammaproteobacteria</taxon>
        <taxon>Moraxellales</taxon>
        <taxon>Moraxellaceae</taxon>
        <taxon>Acinetobacter</taxon>
        <taxon>Acinetobacter calcoaceticus/baumannii complex</taxon>
    </lineage>
</organism>
<evidence type="ECO:0000313" key="2">
    <source>
        <dbReference type="EMBL" id="MBK1446526.1"/>
    </source>
</evidence>
<gene>
    <name evidence="2" type="ORF">JDA50_19200</name>
</gene>
<accession>A0A345WC29</accession>
<evidence type="ECO:0000259" key="1">
    <source>
        <dbReference type="Pfam" id="PF26567"/>
    </source>
</evidence>
<comment type="caution">
    <text evidence="2">The sequence shown here is derived from an EMBL/GenBank/DDBJ whole genome shotgun (WGS) entry which is preliminary data.</text>
</comment>
<dbReference type="AlphaFoldDB" id="A0A345WC29"/>
<dbReference type="EMBL" id="JAEFCT010000021">
    <property type="protein sequence ID" value="MBK1446526.1"/>
    <property type="molecule type" value="Genomic_DNA"/>
</dbReference>